<comment type="similarity">
    <text evidence="6">Belongs to the ABC-4 integral membrane protein family.</text>
</comment>
<keyword evidence="2" id="KW-1003">Cell membrane</keyword>
<name>A0A6A7N0M7_9BURK</name>
<feature type="domain" description="MacB-like periplasmic core" evidence="9">
    <location>
        <begin position="20"/>
        <end position="234"/>
    </location>
</feature>
<evidence type="ECO:0000259" key="8">
    <source>
        <dbReference type="Pfam" id="PF02687"/>
    </source>
</evidence>
<evidence type="ECO:0000259" key="9">
    <source>
        <dbReference type="Pfam" id="PF12704"/>
    </source>
</evidence>
<dbReference type="PANTHER" id="PTHR30572">
    <property type="entry name" value="MEMBRANE COMPONENT OF TRANSPORTER-RELATED"/>
    <property type="match status" value="1"/>
</dbReference>
<evidence type="ECO:0000256" key="2">
    <source>
        <dbReference type="ARBA" id="ARBA00022475"/>
    </source>
</evidence>
<dbReference type="PANTHER" id="PTHR30572:SF4">
    <property type="entry name" value="ABC TRANSPORTER PERMEASE YTRF"/>
    <property type="match status" value="1"/>
</dbReference>
<gene>
    <name evidence="10" type="ORF">GEV02_09830</name>
</gene>
<dbReference type="InterPro" id="IPR003838">
    <property type="entry name" value="ABC3_permease_C"/>
</dbReference>
<dbReference type="RefSeq" id="WP_152837821.1">
    <property type="nucleotide sequence ID" value="NZ_WHUG01000003.1"/>
</dbReference>
<dbReference type="Pfam" id="PF12704">
    <property type="entry name" value="MacB_PCD"/>
    <property type="match status" value="1"/>
</dbReference>
<dbReference type="EMBL" id="WHUG01000003">
    <property type="protein sequence ID" value="MQA38448.1"/>
    <property type="molecule type" value="Genomic_DNA"/>
</dbReference>
<reference evidence="10 11" key="1">
    <citation type="submission" date="2019-10" db="EMBL/GenBank/DDBJ databases">
        <title>Two novel species isolated from a subtropical stream in China.</title>
        <authorList>
            <person name="Lu H."/>
        </authorList>
    </citation>
    <scope>NUCLEOTIDE SEQUENCE [LARGE SCALE GENOMIC DNA]</scope>
    <source>
        <strain evidence="10 11">FT29W</strain>
    </source>
</reference>
<feature type="transmembrane region" description="Helical" evidence="7">
    <location>
        <begin position="20"/>
        <end position="47"/>
    </location>
</feature>
<protein>
    <submittedName>
        <fullName evidence="10">FtsX-like permease family protein</fullName>
    </submittedName>
</protein>
<dbReference type="GO" id="GO:0022857">
    <property type="term" value="F:transmembrane transporter activity"/>
    <property type="evidence" value="ECO:0007669"/>
    <property type="project" value="TreeGrafter"/>
</dbReference>
<keyword evidence="5 7" id="KW-0472">Membrane</keyword>
<dbReference type="InterPro" id="IPR025857">
    <property type="entry name" value="MacB_PCD"/>
</dbReference>
<evidence type="ECO:0000256" key="7">
    <source>
        <dbReference type="SAM" id="Phobius"/>
    </source>
</evidence>
<keyword evidence="4 7" id="KW-1133">Transmembrane helix</keyword>
<accession>A0A6A7N0M7</accession>
<dbReference type="AlphaFoldDB" id="A0A6A7N0M7"/>
<evidence type="ECO:0000313" key="10">
    <source>
        <dbReference type="EMBL" id="MQA38448.1"/>
    </source>
</evidence>
<evidence type="ECO:0000256" key="5">
    <source>
        <dbReference type="ARBA" id="ARBA00023136"/>
    </source>
</evidence>
<keyword evidence="3 7" id="KW-0812">Transmembrane</keyword>
<evidence type="ECO:0000256" key="3">
    <source>
        <dbReference type="ARBA" id="ARBA00022692"/>
    </source>
</evidence>
<organism evidence="10 11">
    <name type="scientific">Rugamonas aquatica</name>
    <dbReference type="NCBI Taxonomy" id="2743357"/>
    <lineage>
        <taxon>Bacteria</taxon>
        <taxon>Pseudomonadati</taxon>
        <taxon>Pseudomonadota</taxon>
        <taxon>Betaproteobacteria</taxon>
        <taxon>Burkholderiales</taxon>
        <taxon>Oxalobacteraceae</taxon>
        <taxon>Telluria group</taxon>
        <taxon>Rugamonas</taxon>
    </lineage>
</organism>
<comment type="subcellular location">
    <subcellularLocation>
        <location evidence="1">Cell membrane</location>
        <topology evidence="1">Multi-pass membrane protein</topology>
    </subcellularLocation>
</comment>
<feature type="domain" description="ABC3 transporter permease C-terminal" evidence="8">
    <location>
        <begin position="297"/>
        <end position="406"/>
    </location>
</feature>
<dbReference type="Proteomes" id="UP000440498">
    <property type="component" value="Unassembled WGS sequence"/>
</dbReference>
<feature type="domain" description="ABC3 transporter permease C-terminal" evidence="8">
    <location>
        <begin position="678"/>
        <end position="788"/>
    </location>
</feature>
<dbReference type="Pfam" id="PF02687">
    <property type="entry name" value="FtsX"/>
    <property type="match status" value="2"/>
</dbReference>
<proteinExistence type="inferred from homology"/>
<feature type="transmembrane region" description="Helical" evidence="7">
    <location>
        <begin position="345"/>
        <end position="364"/>
    </location>
</feature>
<comment type="caution">
    <text evidence="10">The sequence shown here is derived from an EMBL/GenBank/DDBJ whole genome shotgun (WGS) entry which is preliminary data.</text>
</comment>
<evidence type="ECO:0000256" key="1">
    <source>
        <dbReference type="ARBA" id="ARBA00004651"/>
    </source>
</evidence>
<evidence type="ECO:0000256" key="4">
    <source>
        <dbReference type="ARBA" id="ARBA00022989"/>
    </source>
</evidence>
<dbReference type="GO" id="GO:0005886">
    <property type="term" value="C:plasma membrane"/>
    <property type="evidence" value="ECO:0007669"/>
    <property type="project" value="UniProtKB-SubCell"/>
</dbReference>
<feature type="transmembrane region" description="Helical" evidence="7">
    <location>
        <begin position="726"/>
        <end position="746"/>
    </location>
</feature>
<dbReference type="InterPro" id="IPR050250">
    <property type="entry name" value="Macrolide_Exporter_MacB"/>
</dbReference>
<feature type="transmembrane region" description="Helical" evidence="7">
    <location>
        <begin position="758"/>
        <end position="778"/>
    </location>
</feature>
<evidence type="ECO:0000256" key="6">
    <source>
        <dbReference type="ARBA" id="ARBA00038076"/>
    </source>
</evidence>
<dbReference type="PROSITE" id="PS51257">
    <property type="entry name" value="PROKAR_LIPOPROTEIN"/>
    <property type="match status" value="1"/>
</dbReference>
<keyword evidence="11" id="KW-1185">Reference proteome</keyword>
<sequence length="796" mass="85361">MNLRDFRIGWRLLLQQPAYSAVVIGGLAIGFAACFLLFGFVAFCINFNSTIPDNDRVVVIKQRINVFPRPDWQTRAFVPLRDVALASGMVSEASVTSSVDLPLRAGNELRALDLQVVDPGFATMFGIAELQGDLAAALAQPDGLALTRAGAQKLFGDAPAVGQTVRIDGTVLQVRALLPNPAANSSQQYEALIGTASSAWPERETAISNWGRATVYMKLKPGASKSALTALLQEASEKSPFNQRVKTGPMGKGLNGRNVADISLLPLRDIYFDEGLANSRAGEQYGKRSSVFGLAAAGLLILLLAAINYINLATVRTLRRQREIGVRKLLGASAARLVRQFLSEASLTSVLAAAAGLVLAWLLLPTFAELVNRPLAGMFTPGRCLAALAFGLFIGVCAGAYPAWLAQHALPGPALAGRGNSETVAGLWVRRVLTVLQFSSAMALSATALAVGWQTWFAMHASPGFDPAHLLVLNLPSDTEGKPEAVAFIEQLGRLPRVEGVSTISEAVGRDGMKLVNTVTTRDGREIPLEGKNVSANWFEVSRLQPLYGRLYNAAQDVGYDKAPRVVVNTASALALGFASPQDAVGQVVPGGMEIIGVAPDVRFQGLHQPPKAVVYFVRPGGVLMVRTRDSLETAYTEIEPLWRRHFPNAIMEIKTQQGVLEERYDTETRLIRILAATSVIAIALAAFGIYVLSAYSVQRSQREIVMRKLHGAGRVDIALMMGREFSALVGAGALIGLPLAAVAIQRYLANYTEHAPIGVWTLVAALFMAMLVALLATTRHTATALRMSPALALRD</sequence>
<feature type="transmembrane region" description="Helical" evidence="7">
    <location>
        <begin position="290"/>
        <end position="310"/>
    </location>
</feature>
<feature type="transmembrane region" description="Helical" evidence="7">
    <location>
        <begin position="674"/>
        <end position="698"/>
    </location>
</feature>
<evidence type="ECO:0000313" key="11">
    <source>
        <dbReference type="Proteomes" id="UP000440498"/>
    </source>
</evidence>
<feature type="transmembrane region" description="Helical" evidence="7">
    <location>
        <begin position="385"/>
        <end position="404"/>
    </location>
</feature>